<dbReference type="STRING" id="1447782.SAMN05444417_2318"/>
<accession>A0A1M6FHL0</accession>
<organism evidence="2 3">
    <name type="scientific">Wenxinia saemankumensis</name>
    <dbReference type="NCBI Taxonomy" id="1447782"/>
    <lineage>
        <taxon>Bacteria</taxon>
        <taxon>Pseudomonadati</taxon>
        <taxon>Pseudomonadota</taxon>
        <taxon>Alphaproteobacteria</taxon>
        <taxon>Rhodobacterales</taxon>
        <taxon>Roseobacteraceae</taxon>
        <taxon>Wenxinia</taxon>
    </lineage>
</organism>
<evidence type="ECO:0000313" key="2">
    <source>
        <dbReference type="EMBL" id="SHI97119.1"/>
    </source>
</evidence>
<dbReference type="EMBL" id="FQYO01000004">
    <property type="protein sequence ID" value="SHI97119.1"/>
    <property type="molecule type" value="Genomic_DNA"/>
</dbReference>
<gene>
    <name evidence="2" type="ORF">SAMN05444417_2318</name>
</gene>
<sequence length="62" mass="7259">MDPTALEERLAHLERLCDDLSDVAARQAREIEALQRRVTMLMQREAEREEGQDTPITRPPHY</sequence>
<dbReference type="RefSeq" id="WP_073330462.1">
    <property type="nucleotide sequence ID" value="NZ_FQYO01000004.1"/>
</dbReference>
<keyword evidence="3" id="KW-1185">Reference proteome</keyword>
<protein>
    <submittedName>
        <fullName evidence="2">SlyX protein</fullName>
    </submittedName>
</protein>
<evidence type="ECO:0000313" key="3">
    <source>
        <dbReference type="Proteomes" id="UP000184292"/>
    </source>
</evidence>
<dbReference type="Pfam" id="PF04102">
    <property type="entry name" value="SlyX"/>
    <property type="match status" value="1"/>
</dbReference>
<dbReference type="InterPro" id="IPR007236">
    <property type="entry name" value="SlyX"/>
</dbReference>
<evidence type="ECO:0000256" key="1">
    <source>
        <dbReference type="SAM" id="MobiDB-lite"/>
    </source>
</evidence>
<feature type="region of interest" description="Disordered" evidence="1">
    <location>
        <begin position="43"/>
        <end position="62"/>
    </location>
</feature>
<dbReference type="AlphaFoldDB" id="A0A1M6FHL0"/>
<name>A0A1M6FHL0_9RHOB</name>
<proteinExistence type="predicted"/>
<dbReference type="OrthoDB" id="285836at2"/>
<reference evidence="2 3" key="1">
    <citation type="submission" date="2016-11" db="EMBL/GenBank/DDBJ databases">
        <authorList>
            <person name="Jaros S."/>
            <person name="Januszkiewicz K."/>
            <person name="Wedrychowicz H."/>
        </authorList>
    </citation>
    <scope>NUCLEOTIDE SEQUENCE [LARGE SCALE GENOMIC DNA]</scope>
    <source>
        <strain evidence="2 3">DSM 100565</strain>
    </source>
</reference>
<dbReference type="Proteomes" id="UP000184292">
    <property type="component" value="Unassembled WGS sequence"/>
</dbReference>